<sequence>MTNYNSLKHAHGGIVIRDSVTPQHEKKVIDLETDNEGSKVVEDDSFEEDTVDLATRLD</sequence>
<comment type="caution">
    <text evidence="2">The sequence shown here is derived from an EMBL/GenBank/DDBJ whole genome shotgun (WGS) entry which is preliminary data.</text>
</comment>
<evidence type="ECO:0000313" key="3">
    <source>
        <dbReference type="Proteomes" id="UP000265520"/>
    </source>
</evidence>
<protein>
    <submittedName>
        <fullName evidence="2">Uncharacterized protein</fullName>
    </submittedName>
</protein>
<gene>
    <name evidence="2" type="ORF">A2U01_0011616</name>
</gene>
<dbReference type="AlphaFoldDB" id="A0A392MWP0"/>
<evidence type="ECO:0000256" key="1">
    <source>
        <dbReference type="SAM" id="MobiDB-lite"/>
    </source>
</evidence>
<keyword evidence="3" id="KW-1185">Reference proteome</keyword>
<accession>A0A392MWP0</accession>
<dbReference type="Proteomes" id="UP000265520">
    <property type="component" value="Unassembled WGS sequence"/>
</dbReference>
<evidence type="ECO:0000313" key="2">
    <source>
        <dbReference type="EMBL" id="MCH90694.1"/>
    </source>
</evidence>
<proteinExistence type="predicted"/>
<feature type="region of interest" description="Disordered" evidence="1">
    <location>
        <begin position="29"/>
        <end position="58"/>
    </location>
</feature>
<name>A0A392MWP0_9FABA</name>
<feature type="compositionally biased region" description="Basic and acidic residues" evidence="1">
    <location>
        <begin position="29"/>
        <end position="42"/>
    </location>
</feature>
<organism evidence="2 3">
    <name type="scientific">Trifolium medium</name>
    <dbReference type="NCBI Taxonomy" id="97028"/>
    <lineage>
        <taxon>Eukaryota</taxon>
        <taxon>Viridiplantae</taxon>
        <taxon>Streptophyta</taxon>
        <taxon>Embryophyta</taxon>
        <taxon>Tracheophyta</taxon>
        <taxon>Spermatophyta</taxon>
        <taxon>Magnoliopsida</taxon>
        <taxon>eudicotyledons</taxon>
        <taxon>Gunneridae</taxon>
        <taxon>Pentapetalae</taxon>
        <taxon>rosids</taxon>
        <taxon>fabids</taxon>
        <taxon>Fabales</taxon>
        <taxon>Fabaceae</taxon>
        <taxon>Papilionoideae</taxon>
        <taxon>50 kb inversion clade</taxon>
        <taxon>NPAAA clade</taxon>
        <taxon>Hologalegina</taxon>
        <taxon>IRL clade</taxon>
        <taxon>Trifolieae</taxon>
        <taxon>Trifolium</taxon>
    </lineage>
</organism>
<reference evidence="2 3" key="1">
    <citation type="journal article" date="2018" name="Front. Plant Sci.">
        <title>Red Clover (Trifolium pratense) and Zigzag Clover (T. medium) - A Picture of Genomic Similarities and Differences.</title>
        <authorList>
            <person name="Dluhosova J."/>
            <person name="Istvanek J."/>
            <person name="Nedelnik J."/>
            <person name="Repkova J."/>
        </authorList>
    </citation>
    <scope>NUCLEOTIDE SEQUENCE [LARGE SCALE GENOMIC DNA]</scope>
    <source>
        <strain evidence="3">cv. 10/8</strain>
        <tissue evidence="2">Leaf</tissue>
    </source>
</reference>
<dbReference type="EMBL" id="LXQA010018872">
    <property type="protein sequence ID" value="MCH90694.1"/>
    <property type="molecule type" value="Genomic_DNA"/>
</dbReference>